<keyword evidence="11" id="KW-1185">Reference proteome</keyword>
<keyword evidence="8 9" id="KW-0051">Antiviral defense</keyword>
<gene>
    <name evidence="9 10" type="primary">cas2</name>
    <name evidence="10" type="ORF">MUO15_12550</name>
</gene>
<evidence type="ECO:0000256" key="1">
    <source>
        <dbReference type="ARBA" id="ARBA00001946"/>
    </source>
</evidence>
<dbReference type="SUPFAM" id="SSF143430">
    <property type="entry name" value="TTP0101/SSO1404-like"/>
    <property type="match status" value="1"/>
</dbReference>
<feature type="binding site" evidence="9">
    <location>
        <position position="8"/>
    </location>
    <ligand>
        <name>Mg(2+)</name>
        <dbReference type="ChEBI" id="CHEBI:18420"/>
        <note>catalytic</note>
    </ligand>
</feature>
<organism evidence="10 11">
    <name type="scientific">Halobacillus amylolyticus</name>
    <dbReference type="NCBI Taxonomy" id="2932259"/>
    <lineage>
        <taxon>Bacteria</taxon>
        <taxon>Bacillati</taxon>
        <taxon>Bacillota</taxon>
        <taxon>Bacilli</taxon>
        <taxon>Bacillales</taxon>
        <taxon>Bacillaceae</taxon>
        <taxon>Halobacillus</taxon>
    </lineage>
</organism>
<dbReference type="EC" id="3.1.-.-" evidence="9"/>
<evidence type="ECO:0000256" key="4">
    <source>
        <dbReference type="ARBA" id="ARBA00022723"/>
    </source>
</evidence>
<evidence type="ECO:0000256" key="3">
    <source>
        <dbReference type="ARBA" id="ARBA00022722"/>
    </source>
</evidence>
<dbReference type="HAMAP" id="MF_01471">
    <property type="entry name" value="Cas2"/>
    <property type="match status" value="1"/>
</dbReference>
<dbReference type="EMBL" id="CP095075">
    <property type="protein sequence ID" value="UOR10507.1"/>
    <property type="molecule type" value="Genomic_DNA"/>
</dbReference>
<dbReference type="RefSeq" id="WP_245029625.1">
    <property type="nucleotide sequence ID" value="NZ_CP095075.1"/>
</dbReference>
<keyword evidence="4 9" id="KW-0479">Metal-binding</keyword>
<evidence type="ECO:0000256" key="9">
    <source>
        <dbReference type="HAMAP-Rule" id="MF_01471"/>
    </source>
</evidence>
<evidence type="ECO:0000256" key="8">
    <source>
        <dbReference type="ARBA" id="ARBA00023118"/>
    </source>
</evidence>
<evidence type="ECO:0000313" key="10">
    <source>
        <dbReference type="EMBL" id="UOR10507.1"/>
    </source>
</evidence>
<dbReference type="Pfam" id="PF09827">
    <property type="entry name" value="CRISPR_Cas2"/>
    <property type="match status" value="1"/>
</dbReference>
<evidence type="ECO:0000256" key="6">
    <source>
        <dbReference type="ARBA" id="ARBA00022801"/>
    </source>
</evidence>
<comment type="subunit">
    <text evidence="9">Homodimer, forms a heterotetramer with a Cas1 homodimer.</text>
</comment>
<dbReference type="InterPro" id="IPR021127">
    <property type="entry name" value="CRISPR_associated_Cas2"/>
</dbReference>
<keyword evidence="5 9" id="KW-0255">Endonuclease</keyword>
<evidence type="ECO:0000256" key="2">
    <source>
        <dbReference type="ARBA" id="ARBA00009959"/>
    </source>
</evidence>
<keyword evidence="6 9" id="KW-0378">Hydrolase</keyword>
<comment type="similarity">
    <text evidence="2 9">Belongs to the CRISPR-associated endoribonuclease Cas2 protein family.</text>
</comment>
<dbReference type="GO" id="GO:0004519">
    <property type="term" value="F:endonuclease activity"/>
    <property type="evidence" value="ECO:0007669"/>
    <property type="project" value="UniProtKB-KW"/>
</dbReference>
<keyword evidence="7 9" id="KW-0460">Magnesium</keyword>
<keyword evidence="3 9" id="KW-0540">Nuclease</keyword>
<name>A0ABY4H6V5_9BACI</name>
<sequence>MRIMVFFDLPVVLKRDRKAYTKFRKFLLNDGYVMMQYSVYYRVCNGEEAVQKHMRRLRENVPPVNGAIRTLKITERQFEKMDILLGVETPVEKVGSNITDFF</sequence>
<comment type="cofactor">
    <cofactor evidence="1 9">
        <name>Mg(2+)</name>
        <dbReference type="ChEBI" id="CHEBI:18420"/>
    </cofactor>
</comment>
<dbReference type="Gene3D" id="3.30.70.240">
    <property type="match status" value="1"/>
</dbReference>
<evidence type="ECO:0000256" key="5">
    <source>
        <dbReference type="ARBA" id="ARBA00022759"/>
    </source>
</evidence>
<accession>A0ABY4H6V5</accession>
<proteinExistence type="inferred from homology"/>
<dbReference type="InterPro" id="IPR019199">
    <property type="entry name" value="Virulence_VapD/CRISPR_Cas2"/>
</dbReference>
<evidence type="ECO:0000313" key="11">
    <source>
        <dbReference type="Proteomes" id="UP000830326"/>
    </source>
</evidence>
<protein>
    <recommendedName>
        <fullName evidence="9">CRISPR-associated endoribonuclease Cas2</fullName>
        <ecNumber evidence="9">3.1.-.-</ecNumber>
    </recommendedName>
</protein>
<evidence type="ECO:0000256" key="7">
    <source>
        <dbReference type="ARBA" id="ARBA00022842"/>
    </source>
</evidence>
<reference evidence="10" key="1">
    <citation type="submission" date="2022-04" db="EMBL/GenBank/DDBJ databases">
        <title>Halobacillus sp. isolated from saltern.</title>
        <authorList>
            <person name="Won M."/>
            <person name="Lee C.-M."/>
            <person name="Woen H.-Y."/>
            <person name="Kwon S.-W."/>
        </authorList>
    </citation>
    <scope>NUCLEOTIDE SEQUENCE</scope>
    <source>
        <strain evidence="10">SSHM10-5</strain>
    </source>
</reference>
<dbReference type="Proteomes" id="UP000830326">
    <property type="component" value="Chromosome"/>
</dbReference>
<dbReference type="NCBIfam" id="TIGR01573">
    <property type="entry name" value="cas2"/>
    <property type="match status" value="1"/>
</dbReference>
<comment type="function">
    <text evidence="9">CRISPR (clustered regularly interspaced short palindromic repeat), is an adaptive immune system that provides protection against mobile genetic elements (viruses, transposable elements and conjugative plasmids). CRISPR clusters contain sequences complementary to antecedent mobile elements and target invading nucleic acids. CRISPR clusters are transcribed and processed into CRISPR RNA (crRNA). Functions as a ssRNA-specific endoribonuclease. Involved in the integration of spacer DNA into the CRISPR cassette.</text>
</comment>